<protein>
    <submittedName>
        <fullName evidence="4">D-galactarate dehydratase</fullName>
    </submittedName>
</protein>
<dbReference type="Pfam" id="PF08666">
    <property type="entry name" value="SAF"/>
    <property type="match status" value="1"/>
</dbReference>
<evidence type="ECO:0000313" key="4">
    <source>
        <dbReference type="EMBL" id="BDD10525.1"/>
    </source>
</evidence>
<organism evidence="4 5">
    <name type="scientific">Fulvitalea axinellae</name>
    <dbReference type="NCBI Taxonomy" id="1182444"/>
    <lineage>
        <taxon>Bacteria</taxon>
        <taxon>Pseudomonadati</taxon>
        <taxon>Bacteroidota</taxon>
        <taxon>Cytophagia</taxon>
        <taxon>Cytophagales</taxon>
        <taxon>Persicobacteraceae</taxon>
        <taxon>Fulvitalea</taxon>
    </lineage>
</organism>
<dbReference type="Pfam" id="PF04295">
    <property type="entry name" value="GD_AH_second"/>
    <property type="match status" value="1"/>
</dbReference>
<dbReference type="InterPro" id="IPR048332">
    <property type="entry name" value="GD_AH_C"/>
</dbReference>
<keyword evidence="2" id="KW-0456">Lyase</keyword>
<dbReference type="GO" id="GO:0016829">
    <property type="term" value="F:lyase activity"/>
    <property type="evidence" value="ECO:0007669"/>
    <property type="project" value="UniProtKB-KW"/>
</dbReference>
<sequence length="560" mass="59073">MAGGTVRFLSERIKIDMKPTLQINPNDNVAVALRDLDAGELVSPEGPALSAPVSFKHKVALADIAKGEKVVMYGVSVGEALRSLKAGEPVAYEDLKQLTDKTVVRPANPVSPDMSGQLADFEGVTFDGYHRADGKVGTSNVWLIIPLVFCVNKKSSEIGDILIEQLGYAKRYKADLANFIDAYKNGGDVEAGEPVADFHLSGQEKVFKNVDGIKILTHDAGCGGTRADAKRFCDLLAGYIAHPNTAGATIISLGCQNAQIPMIKESLAEQAPELDKPIYFHEQQQLGSEKELVRQAVASTLKGLVRADKAVREPAPLSKLTLGLECGGSDGFSGITANPTMGLVSDMLVGAGGTSILGEFPELGGAEQDIVDRCVKEDLAHGFLKLMEDYRQKAEASGSGFDCNPSPGNIKDGLLTGAMKSAGAAQKGGRSPITDVLDYTGIAKEAGLNLLCTPGNDVESTTALVGSGANVVLFSTGLGTPTGNPLAPVIKISSNSNTAQRMRDVIDFDAGPVATEGVPLETKAKELLRLVVEVASGRHDTKSWASGQDDFIVWKHDVSL</sequence>
<dbReference type="Gene3D" id="2.30.130.110">
    <property type="match status" value="1"/>
</dbReference>
<reference evidence="4 5" key="1">
    <citation type="submission" date="2021-12" db="EMBL/GenBank/DDBJ databases">
        <title>Genome sequencing of bacteria with rrn-lacking chromosome and rrn-plasmid.</title>
        <authorList>
            <person name="Anda M."/>
            <person name="Iwasaki W."/>
        </authorList>
    </citation>
    <scope>NUCLEOTIDE SEQUENCE [LARGE SCALE GENOMIC DNA]</scope>
    <source>
        <strain evidence="4 5">DSM 100852</strain>
    </source>
</reference>
<name>A0AAU9DHG8_9BACT</name>
<dbReference type="GO" id="GO:0019698">
    <property type="term" value="P:D-galacturonate catabolic process"/>
    <property type="evidence" value="ECO:0007669"/>
    <property type="project" value="TreeGrafter"/>
</dbReference>
<dbReference type="SMART" id="SM00858">
    <property type="entry name" value="SAF"/>
    <property type="match status" value="1"/>
</dbReference>
<dbReference type="PANTHER" id="PTHR30536">
    <property type="entry name" value="ALTRONATE/GALACTARATE DEHYDRATASE"/>
    <property type="match status" value="1"/>
</dbReference>
<dbReference type="EMBL" id="AP025314">
    <property type="protein sequence ID" value="BDD10525.1"/>
    <property type="molecule type" value="Genomic_DNA"/>
</dbReference>
<accession>A0AAU9DHG8</accession>
<evidence type="ECO:0000256" key="2">
    <source>
        <dbReference type="ARBA" id="ARBA00023239"/>
    </source>
</evidence>
<comment type="similarity">
    <text evidence="1">Belongs to the UxaA family.</text>
</comment>
<dbReference type="InterPro" id="IPR013974">
    <property type="entry name" value="SAF"/>
</dbReference>
<dbReference type="InterPro" id="IPR044144">
    <property type="entry name" value="SAF_UxaA/GarD"/>
</dbReference>
<dbReference type="PANTHER" id="PTHR30536:SF5">
    <property type="entry name" value="ALTRONATE DEHYDRATASE"/>
    <property type="match status" value="1"/>
</dbReference>
<evidence type="ECO:0000259" key="3">
    <source>
        <dbReference type="SMART" id="SM00858"/>
    </source>
</evidence>
<dbReference type="Proteomes" id="UP001348817">
    <property type="component" value="Chromosome"/>
</dbReference>
<dbReference type="Pfam" id="PF20629">
    <property type="entry name" value="GD_AH_C"/>
    <property type="match status" value="1"/>
</dbReference>
<evidence type="ECO:0000313" key="5">
    <source>
        <dbReference type="Proteomes" id="UP001348817"/>
    </source>
</evidence>
<keyword evidence="5" id="KW-1185">Reference proteome</keyword>
<dbReference type="InterPro" id="IPR007392">
    <property type="entry name" value="GD_AH_second"/>
</dbReference>
<dbReference type="AlphaFoldDB" id="A0AAU9DHG8"/>
<evidence type="ECO:0000256" key="1">
    <source>
        <dbReference type="ARBA" id="ARBA00010986"/>
    </source>
</evidence>
<feature type="domain" description="SAF" evidence="3">
    <location>
        <begin position="27"/>
        <end position="96"/>
    </location>
</feature>
<dbReference type="InterPro" id="IPR052172">
    <property type="entry name" value="UxaA_altronate/galactarate_dh"/>
</dbReference>
<proteinExistence type="inferred from homology"/>
<dbReference type="KEGG" id="fax:FUAX_29570"/>
<dbReference type="CDD" id="cd11613">
    <property type="entry name" value="SAF_AH_GD"/>
    <property type="match status" value="1"/>
</dbReference>
<gene>
    <name evidence="4" type="primary">garD</name>
    <name evidence="4" type="ORF">FUAX_29570</name>
</gene>